<accession>A0A9Q0QLM1</accession>
<name>A0A9Q0QLM1_9ROSI</name>
<dbReference type="EMBL" id="JAPFFM010000015">
    <property type="protein sequence ID" value="KAJ6708988.1"/>
    <property type="molecule type" value="Genomic_DNA"/>
</dbReference>
<dbReference type="Proteomes" id="UP001151752">
    <property type="component" value="Chromosome 2"/>
</dbReference>
<comment type="caution">
    <text evidence="1">The sequence shown here is derived from an EMBL/GenBank/DDBJ whole genome shotgun (WGS) entry which is preliminary data.</text>
</comment>
<reference evidence="1" key="2">
    <citation type="journal article" date="2023" name="Int. J. Mol. Sci.">
        <title>De Novo Assembly and Annotation of 11 Diverse Shrub Willow (Salix) Genomes Reveals Novel Gene Organization in Sex-Linked Regions.</title>
        <authorList>
            <person name="Hyden B."/>
            <person name="Feng K."/>
            <person name="Yates T.B."/>
            <person name="Jawdy S."/>
            <person name="Cereghino C."/>
            <person name="Smart L.B."/>
            <person name="Muchero W."/>
        </authorList>
    </citation>
    <scope>NUCLEOTIDE SEQUENCE</scope>
    <source>
        <tissue evidence="1">Shoot tip</tissue>
    </source>
</reference>
<protein>
    <submittedName>
        <fullName evidence="1">Uncharacterized protein</fullName>
    </submittedName>
</protein>
<evidence type="ECO:0000313" key="1">
    <source>
        <dbReference type="EMBL" id="KAJ6708988.1"/>
    </source>
</evidence>
<evidence type="ECO:0000313" key="2">
    <source>
        <dbReference type="Proteomes" id="UP001151752"/>
    </source>
</evidence>
<reference evidence="1" key="1">
    <citation type="submission" date="2022-11" db="EMBL/GenBank/DDBJ databases">
        <authorList>
            <person name="Hyden B.L."/>
            <person name="Feng K."/>
            <person name="Yates T."/>
            <person name="Jawdy S."/>
            <person name="Smart L.B."/>
            <person name="Muchero W."/>
        </authorList>
    </citation>
    <scope>NUCLEOTIDE SEQUENCE</scope>
    <source>
        <tissue evidence="1">Shoot tip</tissue>
    </source>
</reference>
<proteinExistence type="predicted"/>
<organism evidence="1 2">
    <name type="scientific">Salix koriyanagi</name>
    <dbReference type="NCBI Taxonomy" id="2511006"/>
    <lineage>
        <taxon>Eukaryota</taxon>
        <taxon>Viridiplantae</taxon>
        <taxon>Streptophyta</taxon>
        <taxon>Embryophyta</taxon>
        <taxon>Tracheophyta</taxon>
        <taxon>Spermatophyta</taxon>
        <taxon>Magnoliopsida</taxon>
        <taxon>eudicotyledons</taxon>
        <taxon>Gunneridae</taxon>
        <taxon>Pentapetalae</taxon>
        <taxon>rosids</taxon>
        <taxon>fabids</taxon>
        <taxon>Malpighiales</taxon>
        <taxon>Salicaceae</taxon>
        <taxon>Saliceae</taxon>
        <taxon>Salix</taxon>
    </lineage>
</organism>
<gene>
    <name evidence="1" type="ORF">OIU74_010153</name>
</gene>
<keyword evidence="2" id="KW-1185">Reference proteome</keyword>
<sequence length="150" mass="16821">MLSLQVSFTYFQLPSWKKERESMKKGLKTGVPKCQSGGTSPRNYSEVATKVEIQTRAVRGGFTFACPSYQRGGEADASKHPKVYIVFNNHQAMLPIKLHLLIVISLSLILMPYLRVIHGSNTEPLKTLLQDYLMGRPDVSIAIALIDRIE</sequence>
<dbReference type="AlphaFoldDB" id="A0A9Q0QLM1"/>